<organism evidence="1 2">
    <name type="scientific">Melastoma candidum</name>
    <dbReference type="NCBI Taxonomy" id="119954"/>
    <lineage>
        <taxon>Eukaryota</taxon>
        <taxon>Viridiplantae</taxon>
        <taxon>Streptophyta</taxon>
        <taxon>Embryophyta</taxon>
        <taxon>Tracheophyta</taxon>
        <taxon>Spermatophyta</taxon>
        <taxon>Magnoliopsida</taxon>
        <taxon>eudicotyledons</taxon>
        <taxon>Gunneridae</taxon>
        <taxon>Pentapetalae</taxon>
        <taxon>rosids</taxon>
        <taxon>malvids</taxon>
        <taxon>Myrtales</taxon>
        <taxon>Melastomataceae</taxon>
        <taxon>Melastomatoideae</taxon>
        <taxon>Melastomateae</taxon>
        <taxon>Melastoma</taxon>
    </lineage>
</organism>
<protein>
    <submittedName>
        <fullName evidence="1">Uncharacterized protein</fullName>
    </submittedName>
</protein>
<gene>
    <name evidence="1" type="ORF">MLD38_021803</name>
</gene>
<comment type="caution">
    <text evidence="1">The sequence shown here is derived from an EMBL/GenBank/DDBJ whole genome shotgun (WGS) entry which is preliminary data.</text>
</comment>
<reference evidence="2" key="1">
    <citation type="journal article" date="2023" name="Front. Plant Sci.">
        <title>Chromosomal-level genome assembly of Melastoma candidum provides insights into trichome evolution.</title>
        <authorList>
            <person name="Zhong Y."/>
            <person name="Wu W."/>
            <person name="Sun C."/>
            <person name="Zou P."/>
            <person name="Liu Y."/>
            <person name="Dai S."/>
            <person name="Zhou R."/>
        </authorList>
    </citation>
    <scope>NUCLEOTIDE SEQUENCE [LARGE SCALE GENOMIC DNA]</scope>
</reference>
<name>A0ACB9QKL7_9MYRT</name>
<accession>A0ACB9QKL7</accession>
<keyword evidence="2" id="KW-1185">Reference proteome</keyword>
<proteinExistence type="predicted"/>
<dbReference type="Proteomes" id="UP001057402">
    <property type="component" value="Chromosome 6"/>
</dbReference>
<sequence length="515" mass="59097">MPPLKPLNLRQLFFLRSNLYSSSSFSGVSSHPQLFLHPHRPAPIPSSFPPFTSIPFLRHFSSAGDSLPDDIAPSIAAELSQPQLADAQIPVVQRLSLNFSHIKPNPDMVLNTLNVAPDAGRAVLGFLEWLRLNPSFAHSDETISYFVDYFGRRKDFKAMDEILSEYKGRVELGDKTLACVVDRMVRAGRAVQVVEFFDRMEREFGIKRDKERMRMVVEKLCENGHARCAEKMVKRLADDFFPDEKVCDVLVKGWCIDDKLDEARRLVGEIYRGGFEIGAMGYNAILDSVCRLCRKKDVFKMNEEAEKVLVEMDYRGVARNVDTFNVLIRNLCKIRRTEDAMKLFYTMSGYCPPNEETYLLLTRSLYQAARVAEGDWMIDQMKSAGFALDKKAYYGFLKILCGIERVDHALSVFKKMKADGCEPGIKSYDLLIGKTCAHNRVDKANALFKEAVSRGVPITPTEYKIDPRYMKNPKAEKKEKKRETLPEKMARKRRRLKQIRLSFVKKPRRGMRRML</sequence>
<dbReference type="EMBL" id="CM042885">
    <property type="protein sequence ID" value="KAI4365855.1"/>
    <property type="molecule type" value="Genomic_DNA"/>
</dbReference>
<evidence type="ECO:0000313" key="2">
    <source>
        <dbReference type="Proteomes" id="UP001057402"/>
    </source>
</evidence>
<evidence type="ECO:0000313" key="1">
    <source>
        <dbReference type="EMBL" id="KAI4365855.1"/>
    </source>
</evidence>